<dbReference type="GeneID" id="117214080"/>
<dbReference type="Proteomes" id="UP000515164">
    <property type="component" value="Unplaced"/>
</dbReference>
<feature type="chain" id="PRO_5028365510" evidence="2">
    <location>
        <begin position="23"/>
        <end position="326"/>
    </location>
</feature>
<evidence type="ECO:0000313" key="3">
    <source>
        <dbReference type="Proteomes" id="UP000515164"/>
    </source>
</evidence>
<dbReference type="KEGG" id="bbif:117214080"/>
<organism evidence="3 4">
    <name type="scientific">Bombus bifarius</name>
    <dbReference type="NCBI Taxonomy" id="103933"/>
    <lineage>
        <taxon>Eukaryota</taxon>
        <taxon>Metazoa</taxon>
        <taxon>Ecdysozoa</taxon>
        <taxon>Arthropoda</taxon>
        <taxon>Hexapoda</taxon>
        <taxon>Insecta</taxon>
        <taxon>Pterygota</taxon>
        <taxon>Neoptera</taxon>
        <taxon>Endopterygota</taxon>
        <taxon>Hymenoptera</taxon>
        <taxon>Apocrita</taxon>
        <taxon>Aculeata</taxon>
        <taxon>Apoidea</taxon>
        <taxon>Anthophila</taxon>
        <taxon>Apidae</taxon>
        <taxon>Bombus</taxon>
        <taxon>Pyrobombus</taxon>
    </lineage>
</organism>
<feature type="compositionally biased region" description="Basic and acidic residues" evidence="1">
    <location>
        <begin position="193"/>
        <end position="212"/>
    </location>
</feature>
<evidence type="ECO:0000256" key="2">
    <source>
        <dbReference type="SAM" id="SignalP"/>
    </source>
</evidence>
<keyword evidence="2" id="KW-0732">Signal</keyword>
<reference evidence="4" key="1">
    <citation type="submission" date="2025-08" db="UniProtKB">
        <authorList>
            <consortium name="RefSeq"/>
        </authorList>
    </citation>
    <scope>IDENTIFICATION</scope>
    <source>
        <tissue evidence="4">Muscle</tissue>
    </source>
</reference>
<gene>
    <name evidence="4" type="primary">LOC117214080</name>
</gene>
<protein>
    <submittedName>
        <fullName evidence="4">Uncharacterized protein LOC117214080</fullName>
    </submittedName>
</protein>
<evidence type="ECO:0000313" key="4">
    <source>
        <dbReference type="RefSeq" id="XP_033315824.1"/>
    </source>
</evidence>
<proteinExistence type="predicted"/>
<dbReference type="RefSeq" id="XP_033315824.1">
    <property type="nucleotide sequence ID" value="XM_033459933.1"/>
</dbReference>
<dbReference type="AlphaFoldDB" id="A0A6P8N5Q9"/>
<name>A0A6P8N5Q9_9HYME</name>
<keyword evidence="3" id="KW-1185">Reference proteome</keyword>
<feature type="region of interest" description="Disordered" evidence="1">
    <location>
        <begin position="184"/>
        <end position="230"/>
    </location>
</feature>
<feature type="signal peptide" evidence="2">
    <location>
        <begin position="1"/>
        <end position="22"/>
    </location>
</feature>
<evidence type="ECO:0000256" key="1">
    <source>
        <dbReference type="SAM" id="MobiDB-lite"/>
    </source>
</evidence>
<accession>A0A6P8N5Q9</accession>
<sequence>MTRHCSFVLSILALSIAGCVLAVQAETSSLRREFYGPSKPEFLVEYLEGHGSPQESAAQDERYQSVRPSNVERRLFSRGSILPGKGRWYVHEGKAEDDRFSRNLDQIGGGNLLRRGLMVEREGSYDGSRRWLPSRRNLDQIGGGNLLREADYRGERNLDSIGGGNLVRGLGGTADHLRRNLDQIGGGNLVRNVPDDGSREPAETRSARKQRDDQDDPADDRPRRVRPFARDTQARLSFGSTRYLADDYADESSAASKSIALSPIDRQLLERFVKRNIDEIDRTAFDNFFKRNLDEIDRVGWSGFVKRLADDVVTGDGRTNVLAQRG</sequence>
<dbReference type="PROSITE" id="PS51257">
    <property type="entry name" value="PROKAR_LIPOPROTEIN"/>
    <property type="match status" value="1"/>
</dbReference>